<protein>
    <recommendedName>
        <fullName evidence="3">Conserved oligomeric Golgi complex subunit 2</fullName>
    </recommendedName>
    <alternativeName>
        <fullName evidence="8">Component of oligomeric Golgi complex 2</fullName>
    </alternativeName>
</protein>
<dbReference type="Proteomes" id="UP000593567">
    <property type="component" value="Unassembled WGS sequence"/>
</dbReference>
<feature type="domain" description="Conserved oligomeric Golgi complex subunit 2 N-terminal" evidence="10">
    <location>
        <begin position="19"/>
        <end position="82"/>
    </location>
</feature>
<comment type="similarity">
    <text evidence="2">Belongs to the FAM154 family.</text>
</comment>
<evidence type="ECO:0000259" key="10">
    <source>
        <dbReference type="Pfam" id="PF06148"/>
    </source>
</evidence>
<organism evidence="11 12">
    <name type="scientific">Bugula neritina</name>
    <name type="common">Brown bryozoan</name>
    <name type="synonym">Sertularia neritina</name>
    <dbReference type="NCBI Taxonomy" id="10212"/>
    <lineage>
        <taxon>Eukaryota</taxon>
        <taxon>Metazoa</taxon>
        <taxon>Spiralia</taxon>
        <taxon>Lophotrochozoa</taxon>
        <taxon>Bryozoa</taxon>
        <taxon>Gymnolaemata</taxon>
        <taxon>Cheilostomatida</taxon>
        <taxon>Flustrina</taxon>
        <taxon>Buguloidea</taxon>
        <taxon>Bugulidae</taxon>
        <taxon>Bugula</taxon>
    </lineage>
</organism>
<dbReference type="AlphaFoldDB" id="A0A7J7JQ02"/>
<evidence type="ECO:0000256" key="8">
    <source>
        <dbReference type="ARBA" id="ARBA00031344"/>
    </source>
</evidence>
<name>A0A7J7JQ02_BUGNE</name>
<evidence type="ECO:0000256" key="6">
    <source>
        <dbReference type="ARBA" id="ARBA00023034"/>
    </source>
</evidence>
<keyword evidence="7" id="KW-0472">Membrane</keyword>
<keyword evidence="5" id="KW-0653">Protein transport</keyword>
<feature type="region of interest" description="Disordered" evidence="9">
    <location>
        <begin position="215"/>
        <end position="240"/>
    </location>
</feature>
<keyword evidence="4" id="KW-0813">Transport</keyword>
<dbReference type="GO" id="GO:0015031">
    <property type="term" value="P:protein transport"/>
    <property type="evidence" value="ECO:0007669"/>
    <property type="project" value="UniProtKB-KW"/>
</dbReference>
<evidence type="ECO:0000256" key="9">
    <source>
        <dbReference type="SAM" id="MobiDB-lite"/>
    </source>
</evidence>
<keyword evidence="6" id="KW-0333">Golgi apparatus</keyword>
<evidence type="ECO:0000256" key="2">
    <source>
        <dbReference type="ARBA" id="ARBA00008738"/>
    </source>
</evidence>
<gene>
    <name evidence="11" type="ORF">EB796_014172</name>
</gene>
<dbReference type="PANTHER" id="PTHR31516:SF18">
    <property type="entry name" value="TRANSLATION INITIATION FACTOR IF-2"/>
    <property type="match status" value="1"/>
</dbReference>
<sequence>MDLDAIATENVLPAAPENLCFNKDEFIKEDYDIDKFLANVRRHSSLETLREDLSVYMKILQNALVELINRDYADFVNLSSNLLFVVSVKPCRMDKIICTIKEPLTTFQGQVEELRSLITEKIEATQQKLAERVAVREKKTGGPRTAGGTVIKTPWRAKQHMEMQALMASLPSSINCICEICDCGHCVHHHTCKKATEKPKTGTKQPFPITHTHDMFKGVYQPPRSSKKPPPTPRETDIPPMVFETNQRDDFIPRPISMRKPLPPPKSNFELPTDPLDGISYYMQDYPAKKLSTPSNFLNARQADKLKTKSNAKFYGDTTNLEHYKQWKPVKVTPAEDPPCYTGELLYPDKEKLPLSTTRQAFPGVYAPKPQQVKAAPNNLQVGGEGDFLTTTAEVYQGKFGRRADKFVPMPKPFIKKGPLMAETQNMHDYPKKTIDRVKAVDPAQPTIDLKFDTNQCFDTEQRMIYQGHDALKHPVPKSFKKVPPAYERPSVPVEGLTVTHSVFTPKNLAESFVPLRAAPAGNFVRDLPKFDDRTANKDHYKNWGPKIPIRLSHADFADGYHPTEGKFDGTTTTKSTFHTPLHTGIPKSFKPEPKRIDSDGSFDFTTVNNVTYQGQSIKPCRAKLWIMQQKLKENFSNLATTPHSLKPDRKNIPAHVFY</sequence>
<feature type="compositionally biased region" description="Polar residues" evidence="9">
    <location>
        <begin position="570"/>
        <end position="579"/>
    </location>
</feature>
<dbReference type="EMBL" id="VXIV02002080">
    <property type="protein sequence ID" value="KAF6027506.1"/>
    <property type="molecule type" value="Genomic_DNA"/>
</dbReference>
<evidence type="ECO:0000256" key="3">
    <source>
        <dbReference type="ARBA" id="ARBA00020977"/>
    </source>
</evidence>
<comment type="caution">
    <text evidence="11">The sequence shown here is derived from an EMBL/GenBank/DDBJ whole genome shotgun (WGS) entry which is preliminary data.</text>
</comment>
<dbReference type="Pfam" id="PF06148">
    <property type="entry name" value="COG2_N"/>
    <property type="match status" value="1"/>
</dbReference>
<dbReference type="InterPro" id="IPR024602">
    <property type="entry name" value="COG_su2_N"/>
</dbReference>
<proteinExistence type="inferred from homology"/>
<keyword evidence="12" id="KW-1185">Reference proteome</keyword>
<accession>A0A7J7JQ02</accession>
<dbReference type="GO" id="GO:0000139">
    <property type="term" value="C:Golgi membrane"/>
    <property type="evidence" value="ECO:0007669"/>
    <property type="project" value="UniProtKB-SubCell"/>
</dbReference>
<dbReference type="PANTHER" id="PTHR31516">
    <property type="entry name" value="STABILIZER OF AXONEMAL MICROTUBULES 2"/>
    <property type="match status" value="1"/>
</dbReference>
<evidence type="ECO:0000313" key="11">
    <source>
        <dbReference type="EMBL" id="KAF6027506.1"/>
    </source>
</evidence>
<dbReference type="OrthoDB" id="9973968at2759"/>
<comment type="subcellular location">
    <subcellularLocation>
        <location evidence="1">Golgi apparatus membrane</location>
        <topology evidence="1">Peripheral membrane protein</topology>
    </subcellularLocation>
</comment>
<evidence type="ECO:0000313" key="12">
    <source>
        <dbReference type="Proteomes" id="UP000593567"/>
    </source>
</evidence>
<dbReference type="GO" id="GO:0008017">
    <property type="term" value="F:microtubule binding"/>
    <property type="evidence" value="ECO:0007669"/>
    <property type="project" value="InterPro"/>
</dbReference>
<evidence type="ECO:0000256" key="4">
    <source>
        <dbReference type="ARBA" id="ARBA00022448"/>
    </source>
</evidence>
<evidence type="ECO:0000256" key="1">
    <source>
        <dbReference type="ARBA" id="ARBA00004395"/>
    </source>
</evidence>
<reference evidence="11" key="1">
    <citation type="submission" date="2020-06" db="EMBL/GenBank/DDBJ databases">
        <title>Draft genome of Bugula neritina, a colonial animal packing powerful symbionts and potential medicines.</title>
        <authorList>
            <person name="Rayko M."/>
        </authorList>
    </citation>
    <scope>NUCLEOTIDE SEQUENCE [LARGE SCALE GENOMIC DNA]</scope>
    <source>
        <strain evidence="11">Kwan_BN1</strain>
    </source>
</reference>
<feature type="region of interest" description="Disordered" evidence="9">
    <location>
        <begin position="566"/>
        <end position="593"/>
    </location>
</feature>
<dbReference type="InterPro" id="IPR033336">
    <property type="entry name" value="SAXO1/2"/>
</dbReference>
<evidence type="ECO:0000256" key="5">
    <source>
        <dbReference type="ARBA" id="ARBA00022927"/>
    </source>
</evidence>
<evidence type="ECO:0000256" key="7">
    <source>
        <dbReference type="ARBA" id="ARBA00023136"/>
    </source>
</evidence>
<dbReference type="GO" id="GO:0005856">
    <property type="term" value="C:cytoskeleton"/>
    <property type="evidence" value="ECO:0007669"/>
    <property type="project" value="TreeGrafter"/>
</dbReference>